<keyword evidence="3" id="KW-1185">Reference proteome</keyword>
<name>A0A811U5V2_CERCA</name>
<evidence type="ECO:0000313" key="3">
    <source>
        <dbReference type="Proteomes" id="UP000606786"/>
    </source>
</evidence>
<feature type="compositionally biased region" description="Polar residues" evidence="1">
    <location>
        <begin position="1"/>
        <end position="14"/>
    </location>
</feature>
<dbReference type="AlphaFoldDB" id="A0A811U5V2"/>
<organism evidence="2 3">
    <name type="scientific">Ceratitis capitata</name>
    <name type="common">Mediterranean fruit fly</name>
    <name type="synonym">Tephritis capitata</name>
    <dbReference type="NCBI Taxonomy" id="7213"/>
    <lineage>
        <taxon>Eukaryota</taxon>
        <taxon>Metazoa</taxon>
        <taxon>Ecdysozoa</taxon>
        <taxon>Arthropoda</taxon>
        <taxon>Hexapoda</taxon>
        <taxon>Insecta</taxon>
        <taxon>Pterygota</taxon>
        <taxon>Neoptera</taxon>
        <taxon>Endopterygota</taxon>
        <taxon>Diptera</taxon>
        <taxon>Brachycera</taxon>
        <taxon>Muscomorpha</taxon>
        <taxon>Tephritoidea</taxon>
        <taxon>Tephritidae</taxon>
        <taxon>Ceratitis</taxon>
        <taxon>Ceratitis</taxon>
    </lineage>
</organism>
<evidence type="ECO:0000313" key="2">
    <source>
        <dbReference type="EMBL" id="CAD6993377.1"/>
    </source>
</evidence>
<proteinExistence type="predicted"/>
<protein>
    <submittedName>
        <fullName evidence="2">(Mediterranean fruit fly) hypothetical protein</fullName>
    </submittedName>
</protein>
<accession>A0A811U5V2</accession>
<evidence type="ECO:0000256" key="1">
    <source>
        <dbReference type="SAM" id="MobiDB-lite"/>
    </source>
</evidence>
<reference evidence="2" key="1">
    <citation type="submission" date="2020-11" db="EMBL/GenBank/DDBJ databases">
        <authorList>
            <person name="Whitehead M."/>
        </authorList>
    </citation>
    <scope>NUCLEOTIDE SEQUENCE</scope>
    <source>
        <strain evidence="2">EGII</strain>
    </source>
</reference>
<sequence length="143" mass="16399">MLKANNNHCSQTKQAMAARKSHKTKSQREENTKKRKTITTNEKYAQCNYLRKRPGGKQKASESVVATTTTTTTTWLKWGLTRTEHFQPQPFRLRIVALDCNPVNTVSSSIRFKLPGGRPKKILTFTRATVLLLDKDLILMLFY</sequence>
<comment type="caution">
    <text evidence="2">The sequence shown here is derived from an EMBL/GenBank/DDBJ whole genome shotgun (WGS) entry which is preliminary data.</text>
</comment>
<dbReference type="Proteomes" id="UP000606786">
    <property type="component" value="Unassembled WGS sequence"/>
</dbReference>
<dbReference type="EMBL" id="CAJHJT010000001">
    <property type="protein sequence ID" value="CAD6993377.1"/>
    <property type="molecule type" value="Genomic_DNA"/>
</dbReference>
<gene>
    <name evidence="2" type="ORF">CCAP1982_LOCUS2193</name>
</gene>
<feature type="region of interest" description="Disordered" evidence="1">
    <location>
        <begin position="1"/>
        <end position="40"/>
    </location>
</feature>